<dbReference type="AlphaFoldDB" id="A0A7Y9T420"/>
<dbReference type="Proteomes" id="UP000534186">
    <property type="component" value="Unassembled WGS sequence"/>
</dbReference>
<evidence type="ECO:0000313" key="5">
    <source>
        <dbReference type="Proteomes" id="UP000534186"/>
    </source>
</evidence>
<proteinExistence type="inferred from homology"/>
<evidence type="ECO:0000259" key="3">
    <source>
        <dbReference type="Pfam" id="PF19305"/>
    </source>
</evidence>
<name>A0A7Y9T420_9BACT</name>
<dbReference type="InterPro" id="IPR042183">
    <property type="entry name" value="MmgE/PrpD_sf_1"/>
</dbReference>
<organism evidence="4 5">
    <name type="scientific">Tunturiibacter lichenicola</name>
    <dbReference type="NCBI Taxonomy" id="2051959"/>
    <lineage>
        <taxon>Bacteria</taxon>
        <taxon>Pseudomonadati</taxon>
        <taxon>Acidobacteriota</taxon>
        <taxon>Terriglobia</taxon>
        <taxon>Terriglobales</taxon>
        <taxon>Acidobacteriaceae</taxon>
        <taxon>Tunturiibacter</taxon>
    </lineage>
</organism>
<evidence type="ECO:0000256" key="1">
    <source>
        <dbReference type="ARBA" id="ARBA00006174"/>
    </source>
</evidence>
<dbReference type="InterPro" id="IPR036148">
    <property type="entry name" value="MmgE/PrpD_sf"/>
</dbReference>
<dbReference type="InterPro" id="IPR005656">
    <property type="entry name" value="MmgE_PrpD"/>
</dbReference>
<evidence type="ECO:0000313" key="4">
    <source>
        <dbReference type="EMBL" id="NYF53518.1"/>
    </source>
</evidence>
<accession>A0A7Y9T420</accession>
<dbReference type="Gene3D" id="3.30.1330.120">
    <property type="entry name" value="2-methylcitrate dehydratase PrpD"/>
    <property type="match status" value="1"/>
</dbReference>
<dbReference type="InterPro" id="IPR042188">
    <property type="entry name" value="MmgE/PrpD_sf_2"/>
</dbReference>
<dbReference type="InterPro" id="IPR045336">
    <property type="entry name" value="MmgE_PrpD_N"/>
</dbReference>
<dbReference type="PANTHER" id="PTHR16943">
    <property type="entry name" value="2-METHYLCITRATE DEHYDRATASE-RELATED"/>
    <property type="match status" value="1"/>
</dbReference>
<dbReference type="GO" id="GO:0016829">
    <property type="term" value="F:lyase activity"/>
    <property type="evidence" value="ECO:0007669"/>
    <property type="project" value="InterPro"/>
</dbReference>
<gene>
    <name evidence="4" type="ORF">HDF12_003917</name>
</gene>
<comment type="similarity">
    <text evidence="1">Belongs to the PrpD family.</text>
</comment>
<sequence>MDAPHRSFVPMAVPNSGPELTRRNLLAKGTWVLAGTALHLPSYLFSEPQQTPSVSAPIGPVMQSLSTYMASAATRPLPPAIIEQAKDHILDTFAAMISGSQLPPGRAAIAFAESYSGKPVASVATSNILCGPLEAALANGVLAHSDETDDSHSPSQSHPGCAVIPAALAAGEQFSISGHHFLRAVTLGYDIGPRFGVTLGGVDYQTETHRDPHATSEGFGAAAAAGCAAALDARQMRFLLDYAAQQSSGFTAWQRDTLHFEKAFVFAGMPARNGVASALLVQAGWSGVDDVFSGPESFFAAYAPHANAKGLVDGLGECYEITRTNIKKWCVGSPIQAPLDAVQLLLNQHSFTPDQLRHVTVRVATREASIVDNRPLPDICLQHLVAVMLVERTLTFRSAHDTALMKDPAILRQRAKVTLLGDEELEKRLPAREATVEILLNDGTVLTQHVDAVRGTAENPMSREEVIAKSRDLIEPVLGAASSKLLISAVLQLEQLTDIHHLSRLLRTS</sequence>
<evidence type="ECO:0000259" key="2">
    <source>
        <dbReference type="Pfam" id="PF03972"/>
    </source>
</evidence>
<protein>
    <submittedName>
        <fullName evidence="4">2-methylcitrate dehydratase PrpD</fullName>
    </submittedName>
</protein>
<feature type="domain" description="MmgE/PrpD C-terminal" evidence="3">
    <location>
        <begin position="332"/>
        <end position="492"/>
    </location>
</feature>
<feature type="domain" description="MmgE/PrpD N-terminal" evidence="2">
    <location>
        <begin position="63"/>
        <end position="307"/>
    </location>
</feature>
<reference evidence="4 5" key="1">
    <citation type="submission" date="2020-07" db="EMBL/GenBank/DDBJ databases">
        <title>Genomic Encyclopedia of Type Strains, Phase IV (KMG-V): Genome sequencing to study the core and pangenomes of soil and plant-associated prokaryotes.</title>
        <authorList>
            <person name="Whitman W."/>
        </authorList>
    </citation>
    <scope>NUCLEOTIDE SEQUENCE [LARGE SCALE GENOMIC DNA]</scope>
    <source>
        <strain evidence="4 5">M8UP30</strain>
    </source>
</reference>
<dbReference type="SUPFAM" id="SSF103378">
    <property type="entry name" value="2-methylcitrate dehydratase PrpD"/>
    <property type="match status" value="1"/>
</dbReference>
<dbReference type="Pfam" id="PF03972">
    <property type="entry name" value="MmgE_PrpD_N"/>
    <property type="match status" value="1"/>
</dbReference>
<dbReference type="InterPro" id="IPR045337">
    <property type="entry name" value="MmgE_PrpD_C"/>
</dbReference>
<dbReference type="Gene3D" id="1.10.4100.10">
    <property type="entry name" value="2-methylcitrate dehydratase PrpD"/>
    <property type="match status" value="1"/>
</dbReference>
<comment type="caution">
    <text evidence="4">The sequence shown here is derived from an EMBL/GenBank/DDBJ whole genome shotgun (WGS) entry which is preliminary data.</text>
</comment>
<dbReference type="Pfam" id="PF19305">
    <property type="entry name" value="MmgE_PrpD_C"/>
    <property type="match status" value="1"/>
</dbReference>
<dbReference type="EMBL" id="JACCCV010000002">
    <property type="protein sequence ID" value="NYF53518.1"/>
    <property type="molecule type" value="Genomic_DNA"/>
</dbReference>
<dbReference type="PANTHER" id="PTHR16943:SF8">
    <property type="entry name" value="2-METHYLCITRATE DEHYDRATASE"/>
    <property type="match status" value="1"/>
</dbReference>